<dbReference type="SUPFAM" id="SSF57850">
    <property type="entry name" value="RING/U-box"/>
    <property type="match status" value="1"/>
</dbReference>
<dbReference type="PROSITE" id="PS50089">
    <property type="entry name" value="ZF_RING_2"/>
    <property type="match status" value="1"/>
</dbReference>
<keyword evidence="4" id="KW-1185">Reference proteome</keyword>
<dbReference type="RefSeq" id="XP_008613580.1">
    <property type="nucleotide sequence ID" value="XM_008615358.1"/>
</dbReference>
<dbReference type="EMBL" id="JH767161">
    <property type="protein sequence ID" value="EQC32894.1"/>
    <property type="molecule type" value="Genomic_DNA"/>
</dbReference>
<dbReference type="InterPro" id="IPR013083">
    <property type="entry name" value="Znf_RING/FYVE/PHD"/>
</dbReference>
<protein>
    <recommendedName>
        <fullName evidence="2">RING-type domain-containing protein</fullName>
    </recommendedName>
</protein>
<dbReference type="AlphaFoldDB" id="T0Q4Y8"/>
<dbReference type="OrthoDB" id="9984778at2759"/>
<dbReference type="STRING" id="1156394.T0Q4Y8"/>
<gene>
    <name evidence="3" type="ORF">SDRG_09425</name>
</gene>
<accession>T0Q4Y8</accession>
<reference evidence="3 4" key="1">
    <citation type="submission" date="2012-04" db="EMBL/GenBank/DDBJ databases">
        <title>The Genome Sequence of Saprolegnia declina VS20.</title>
        <authorList>
            <consortium name="The Broad Institute Genome Sequencing Platform"/>
            <person name="Russ C."/>
            <person name="Nusbaum C."/>
            <person name="Tyler B."/>
            <person name="van West P."/>
            <person name="Dieguez-Uribeondo J."/>
            <person name="de Bruijn I."/>
            <person name="Tripathy S."/>
            <person name="Jiang R."/>
            <person name="Young S.K."/>
            <person name="Zeng Q."/>
            <person name="Gargeya S."/>
            <person name="Fitzgerald M."/>
            <person name="Haas B."/>
            <person name="Abouelleil A."/>
            <person name="Alvarado L."/>
            <person name="Arachchi H.M."/>
            <person name="Berlin A."/>
            <person name="Chapman S.B."/>
            <person name="Goldberg J."/>
            <person name="Griggs A."/>
            <person name="Gujja S."/>
            <person name="Hansen M."/>
            <person name="Howarth C."/>
            <person name="Imamovic A."/>
            <person name="Larimer J."/>
            <person name="McCowen C."/>
            <person name="Montmayeur A."/>
            <person name="Murphy C."/>
            <person name="Neiman D."/>
            <person name="Pearson M."/>
            <person name="Priest M."/>
            <person name="Roberts A."/>
            <person name="Saif S."/>
            <person name="Shea T."/>
            <person name="Sisk P."/>
            <person name="Sykes S."/>
            <person name="Wortman J."/>
            <person name="Nusbaum C."/>
            <person name="Birren B."/>
        </authorList>
    </citation>
    <scope>NUCLEOTIDE SEQUENCE [LARGE SCALE GENOMIC DNA]</scope>
    <source>
        <strain evidence="3 4">VS20</strain>
    </source>
</reference>
<dbReference type="GO" id="GO:0008270">
    <property type="term" value="F:zinc ion binding"/>
    <property type="evidence" value="ECO:0007669"/>
    <property type="project" value="UniProtKB-KW"/>
</dbReference>
<dbReference type="InParanoid" id="T0Q4Y8"/>
<evidence type="ECO:0000313" key="4">
    <source>
        <dbReference type="Proteomes" id="UP000030762"/>
    </source>
</evidence>
<proteinExistence type="predicted"/>
<dbReference type="InterPro" id="IPR001841">
    <property type="entry name" value="Znf_RING"/>
</dbReference>
<dbReference type="VEuPathDB" id="FungiDB:SDRG_09425"/>
<evidence type="ECO:0000259" key="2">
    <source>
        <dbReference type="PROSITE" id="PS50089"/>
    </source>
</evidence>
<sequence length="217" mass="24843">MTKELGAETIVHRRADIRRATSLRDLDVRVFPLDDDDDAIVTSVFPWTTLYEVVLENRSSDVSWKIYCTYRDVRRYLERVRSLAKHAKSTRLQQLRSETRRILLCAIFAEKAPVIAKLLRLVFGAMAATADQVATCDLHRDLLHATSDFCAIEYPLEVRASQRMRQMSAVESVAGDCCICLSTDDAPHVALRCGHVFHETCICVWYYSRLNCPICRQ</sequence>
<evidence type="ECO:0000313" key="3">
    <source>
        <dbReference type="EMBL" id="EQC32894.1"/>
    </source>
</evidence>
<name>T0Q4Y8_SAPDV</name>
<dbReference type="eggNOG" id="ENOG502SNH7">
    <property type="taxonomic scope" value="Eukaryota"/>
</dbReference>
<dbReference type="SMART" id="SM00184">
    <property type="entry name" value="RING"/>
    <property type="match status" value="1"/>
</dbReference>
<dbReference type="Pfam" id="PF13639">
    <property type="entry name" value="zf-RING_2"/>
    <property type="match status" value="1"/>
</dbReference>
<dbReference type="OMA" id="CAIEYPL"/>
<evidence type="ECO:0000256" key="1">
    <source>
        <dbReference type="PROSITE-ProRule" id="PRU00175"/>
    </source>
</evidence>
<dbReference type="GeneID" id="19950152"/>
<dbReference type="Proteomes" id="UP000030762">
    <property type="component" value="Unassembled WGS sequence"/>
</dbReference>
<organism evidence="3 4">
    <name type="scientific">Saprolegnia diclina (strain VS20)</name>
    <dbReference type="NCBI Taxonomy" id="1156394"/>
    <lineage>
        <taxon>Eukaryota</taxon>
        <taxon>Sar</taxon>
        <taxon>Stramenopiles</taxon>
        <taxon>Oomycota</taxon>
        <taxon>Saprolegniomycetes</taxon>
        <taxon>Saprolegniales</taxon>
        <taxon>Saprolegniaceae</taxon>
        <taxon>Saprolegnia</taxon>
    </lineage>
</organism>
<keyword evidence="1" id="KW-0479">Metal-binding</keyword>
<keyword evidence="1" id="KW-0862">Zinc</keyword>
<feature type="domain" description="RING-type" evidence="2">
    <location>
        <begin position="177"/>
        <end position="216"/>
    </location>
</feature>
<keyword evidence="1" id="KW-0863">Zinc-finger</keyword>
<dbReference type="Gene3D" id="3.30.40.10">
    <property type="entry name" value="Zinc/RING finger domain, C3HC4 (zinc finger)"/>
    <property type="match status" value="1"/>
</dbReference>